<dbReference type="PANTHER" id="PTHR42760:SF133">
    <property type="entry name" value="3-OXOACYL-[ACYL-CARRIER-PROTEIN] REDUCTASE"/>
    <property type="match status" value="1"/>
</dbReference>
<dbReference type="RefSeq" id="XP_016597997.1">
    <property type="nucleotide sequence ID" value="XM_016745079.1"/>
</dbReference>
<dbReference type="InterPro" id="IPR002347">
    <property type="entry name" value="SDR_fam"/>
</dbReference>
<dbReference type="PhylomeDB" id="A0A0A2KXJ8"/>
<name>A0A0A2KXJ8_PENEN</name>
<dbReference type="GeneID" id="27680499"/>
<dbReference type="VEuPathDB" id="FungiDB:PEXP_051100"/>
<dbReference type="AlphaFoldDB" id="A0A0A2KXJ8"/>
<comment type="caution">
    <text evidence="4">The sequence shown here is derived from an EMBL/GenBank/DDBJ whole genome shotgun (WGS) entry which is preliminary data.</text>
</comment>
<keyword evidence="5" id="KW-1185">Reference proteome</keyword>
<evidence type="ECO:0000313" key="4">
    <source>
        <dbReference type="EMBL" id="KGO56202.1"/>
    </source>
</evidence>
<dbReference type="HOGENOM" id="CLU_2197825_0_0_1"/>
<organism evidence="4 5">
    <name type="scientific">Penicillium expansum</name>
    <name type="common">Blue mold rot fungus</name>
    <dbReference type="NCBI Taxonomy" id="27334"/>
    <lineage>
        <taxon>Eukaryota</taxon>
        <taxon>Fungi</taxon>
        <taxon>Dikarya</taxon>
        <taxon>Ascomycota</taxon>
        <taxon>Pezizomycotina</taxon>
        <taxon>Eurotiomycetes</taxon>
        <taxon>Eurotiomycetidae</taxon>
        <taxon>Eurotiales</taxon>
        <taxon>Aspergillaceae</taxon>
        <taxon>Penicillium</taxon>
    </lineage>
</organism>
<proteinExistence type="inferred from homology"/>
<dbReference type="EMBL" id="JQFZ01000170">
    <property type="protein sequence ID" value="KGO56202.1"/>
    <property type="molecule type" value="Genomic_DNA"/>
</dbReference>
<dbReference type="Pfam" id="PF00106">
    <property type="entry name" value="adh_short"/>
    <property type="match status" value="1"/>
</dbReference>
<dbReference type="PANTHER" id="PTHR42760">
    <property type="entry name" value="SHORT-CHAIN DEHYDROGENASES/REDUCTASES FAMILY MEMBER"/>
    <property type="match status" value="1"/>
</dbReference>
<keyword evidence="3" id="KW-0560">Oxidoreductase</keyword>
<dbReference type="GO" id="GO:0016616">
    <property type="term" value="F:oxidoreductase activity, acting on the CH-OH group of donors, NAD or NADP as acceptor"/>
    <property type="evidence" value="ECO:0007669"/>
    <property type="project" value="TreeGrafter"/>
</dbReference>
<dbReference type="PRINTS" id="PR00081">
    <property type="entry name" value="GDHRDH"/>
</dbReference>
<sequence length="108" mass="10856">MSMASSGKPTPKGNIVVTSSCATLGGAFAGMAYTTAKNGCNGLVKSGAVQLSSSNICVNAVAPGPTTTSIFATSELAEEGAEYKLEKTAEEIQNESATIYQRSGVGEG</sequence>
<dbReference type="Gene3D" id="3.40.50.720">
    <property type="entry name" value="NAD(P)-binding Rossmann-like Domain"/>
    <property type="match status" value="1"/>
</dbReference>
<evidence type="ECO:0000256" key="2">
    <source>
        <dbReference type="ARBA" id="ARBA00022857"/>
    </source>
</evidence>
<dbReference type="Proteomes" id="UP000030143">
    <property type="component" value="Unassembled WGS sequence"/>
</dbReference>
<reference evidence="4 5" key="1">
    <citation type="journal article" date="2015" name="Mol. Plant Microbe Interact.">
        <title>Genome, transcriptome, and functional analyses of Penicillium expansum provide new insights into secondary metabolism and pathogenicity.</title>
        <authorList>
            <person name="Ballester A.R."/>
            <person name="Marcet-Houben M."/>
            <person name="Levin E."/>
            <person name="Sela N."/>
            <person name="Selma-Lazaro C."/>
            <person name="Carmona L."/>
            <person name="Wisniewski M."/>
            <person name="Droby S."/>
            <person name="Gonzalez-Candelas L."/>
            <person name="Gabaldon T."/>
        </authorList>
    </citation>
    <scope>NUCLEOTIDE SEQUENCE [LARGE SCALE GENOMIC DNA]</scope>
    <source>
        <strain evidence="4 5">MD-8</strain>
    </source>
</reference>
<accession>A0A0A2KXJ8</accession>
<evidence type="ECO:0000256" key="3">
    <source>
        <dbReference type="ARBA" id="ARBA00023002"/>
    </source>
</evidence>
<dbReference type="STRING" id="27334.A0A0A2KXJ8"/>
<dbReference type="SUPFAM" id="SSF51735">
    <property type="entry name" value="NAD(P)-binding Rossmann-fold domains"/>
    <property type="match status" value="1"/>
</dbReference>
<evidence type="ECO:0000313" key="5">
    <source>
        <dbReference type="Proteomes" id="UP000030143"/>
    </source>
</evidence>
<protein>
    <submittedName>
        <fullName evidence="4">Short-chain dehydrogenase/reductase SDR</fullName>
    </submittedName>
</protein>
<evidence type="ECO:0000256" key="1">
    <source>
        <dbReference type="ARBA" id="ARBA00006484"/>
    </source>
</evidence>
<gene>
    <name evidence="4" type="ORF">PEX2_078090</name>
</gene>
<dbReference type="OrthoDB" id="414540at2759"/>
<dbReference type="InterPro" id="IPR036291">
    <property type="entry name" value="NAD(P)-bd_dom_sf"/>
</dbReference>
<keyword evidence="2" id="KW-0521">NADP</keyword>
<comment type="similarity">
    <text evidence="1">Belongs to the short-chain dehydrogenases/reductases (SDR) family.</text>
</comment>